<evidence type="ECO:0000313" key="2">
    <source>
        <dbReference type="EMBL" id="AJR02391.1"/>
    </source>
</evidence>
<organism evidence="2 3">
    <name type="scientific">Siansivirga zeaxanthinifaciens CC-SAMT-1</name>
    <dbReference type="NCBI Taxonomy" id="1454006"/>
    <lineage>
        <taxon>Bacteria</taxon>
        <taxon>Pseudomonadati</taxon>
        <taxon>Bacteroidota</taxon>
        <taxon>Flavobacteriia</taxon>
        <taxon>Flavobacteriales</taxon>
        <taxon>Flavobacteriaceae</taxon>
        <taxon>Siansivirga</taxon>
    </lineage>
</organism>
<dbReference type="EMBL" id="CP007202">
    <property type="protein sequence ID" value="AJR02391.1"/>
    <property type="molecule type" value="Genomic_DNA"/>
</dbReference>
<dbReference type="HOGENOM" id="CLU_179405_1_1_10"/>
<dbReference type="AlphaFoldDB" id="A0A0C5VT61"/>
<proteinExistence type="predicted"/>
<dbReference type="STRING" id="1454006.AW14_00810"/>
<dbReference type="KEGG" id="sze:AW14_00810"/>
<keyword evidence="1" id="KW-0812">Transmembrane</keyword>
<feature type="transmembrane region" description="Helical" evidence="1">
    <location>
        <begin position="55"/>
        <end position="73"/>
    </location>
</feature>
<evidence type="ECO:0000313" key="3">
    <source>
        <dbReference type="Proteomes" id="UP000032229"/>
    </source>
</evidence>
<keyword evidence="3" id="KW-1185">Reference proteome</keyword>
<evidence type="ECO:0000256" key="1">
    <source>
        <dbReference type="SAM" id="Phobius"/>
    </source>
</evidence>
<accession>A0A0C5VT61</accession>
<reference evidence="2 3" key="1">
    <citation type="submission" date="2014-02" db="EMBL/GenBank/DDBJ databases">
        <authorList>
            <person name="Young C.-C."/>
            <person name="Hameed A."/>
            <person name="Huang H.-C."/>
            <person name="Shahina M."/>
        </authorList>
    </citation>
    <scope>NUCLEOTIDE SEQUENCE [LARGE SCALE GENOMIC DNA]</scope>
    <source>
        <strain evidence="2 3">CC-SAMT-1</strain>
    </source>
</reference>
<name>A0A0C5VT61_9FLAO</name>
<feature type="transmembrane region" description="Helical" evidence="1">
    <location>
        <begin position="6"/>
        <end position="25"/>
    </location>
</feature>
<gene>
    <name evidence="2" type="ORF">AW14_00810</name>
</gene>
<keyword evidence="1" id="KW-1133">Transmembrane helix</keyword>
<keyword evidence="1" id="KW-0472">Membrane</keyword>
<dbReference type="Proteomes" id="UP000032229">
    <property type="component" value="Chromosome"/>
</dbReference>
<feature type="transmembrane region" description="Helical" evidence="1">
    <location>
        <begin position="32"/>
        <end position="49"/>
    </location>
</feature>
<protein>
    <submittedName>
        <fullName evidence="2">Uroporphyrinogen decarboxylase</fullName>
    </submittedName>
</protein>
<sequence length="75" mass="8650">MTIFEISITEWIGYLATTIVLISFLMKNVTHLRIVNSIGCLVFVFYAFMLNPLSIPIIITNSVIFCINIYYILKK</sequence>